<accession>A0ABN9A1V0</accession>
<dbReference type="EMBL" id="OX459944">
    <property type="protein sequence ID" value="CAI9178962.1"/>
    <property type="molecule type" value="Genomic_DNA"/>
</dbReference>
<proteinExistence type="predicted"/>
<evidence type="ECO:0000313" key="2">
    <source>
        <dbReference type="Proteomes" id="UP001176941"/>
    </source>
</evidence>
<reference evidence="1" key="1">
    <citation type="submission" date="2023-04" db="EMBL/GenBank/DDBJ databases">
        <authorList>
            <consortium name="ELIXIR-Norway"/>
        </authorList>
    </citation>
    <scope>NUCLEOTIDE SEQUENCE [LARGE SCALE GENOMIC DNA]</scope>
</reference>
<protein>
    <submittedName>
        <fullName evidence="1">Uncharacterized protein</fullName>
    </submittedName>
</protein>
<sequence>MPGAHQQLLVKLELVKLKRHRQPLTADLGGFPGDLAVKTLPGGPAVKTSLGGPVVKTLHFSAGMGLISGHELIAHILCGRNTKNMKQKQYCNKFSDLKKKKKRSTLKK</sequence>
<dbReference type="Proteomes" id="UP001176941">
    <property type="component" value="Chromosome 8"/>
</dbReference>
<evidence type="ECO:0000313" key="1">
    <source>
        <dbReference type="EMBL" id="CAI9178962.1"/>
    </source>
</evidence>
<gene>
    <name evidence="1" type="ORF">MRATA1EN1_LOCUS27924</name>
</gene>
<keyword evidence="2" id="KW-1185">Reference proteome</keyword>
<name>A0ABN9A1V0_RANTA</name>
<organism evidence="1 2">
    <name type="scientific">Rangifer tarandus platyrhynchus</name>
    <name type="common">Svalbard reindeer</name>
    <dbReference type="NCBI Taxonomy" id="3082113"/>
    <lineage>
        <taxon>Eukaryota</taxon>
        <taxon>Metazoa</taxon>
        <taxon>Chordata</taxon>
        <taxon>Craniata</taxon>
        <taxon>Vertebrata</taxon>
        <taxon>Euteleostomi</taxon>
        <taxon>Mammalia</taxon>
        <taxon>Eutheria</taxon>
        <taxon>Laurasiatheria</taxon>
        <taxon>Artiodactyla</taxon>
        <taxon>Ruminantia</taxon>
        <taxon>Pecora</taxon>
        <taxon>Cervidae</taxon>
        <taxon>Odocoileinae</taxon>
        <taxon>Rangifer</taxon>
    </lineage>
</organism>